<dbReference type="AlphaFoldDB" id="A0A177A776"/>
<organism evidence="1">
    <name type="scientific">Pseudogymnoascus destructans</name>
    <dbReference type="NCBI Taxonomy" id="655981"/>
    <lineage>
        <taxon>Eukaryota</taxon>
        <taxon>Fungi</taxon>
        <taxon>Dikarya</taxon>
        <taxon>Ascomycota</taxon>
        <taxon>Pezizomycotina</taxon>
        <taxon>Leotiomycetes</taxon>
        <taxon>Thelebolales</taxon>
        <taxon>Thelebolaceae</taxon>
        <taxon>Pseudogymnoascus</taxon>
    </lineage>
</organism>
<dbReference type="RefSeq" id="XP_024322612.1">
    <property type="nucleotide sequence ID" value="XM_024468173.1"/>
</dbReference>
<dbReference type="EMBL" id="KV441400">
    <property type="protein sequence ID" value="OAF57322.1"/>
    <property type="molecule type" value="Genomic_DNA"/>
</dbReference>
<protein>
    <submittedName>
        <fullName evidence="1">Uncharacterized protein</fullName>
    </submittedName>
</protein>
<sequence length="104" mass="11551">MPSQPPWPKPDMPMFHYNQTMEGSRKPIAGRAYCLPLRARHGNCDRFDILQCGVFGVTNVMLFELGTIFLLQLLFGMGQCAIIGNSISNPASLLTNGNSQTRHL</sequence>
<gene>
    <name evidence="1" type="ORF">VC83_04543</name>
</gene>
<dbReference type="Proteomes" id="UP000077154">
    <property type="component" value="Unassembled WGS sequence"/>
</dbReference>
<evidence type="ECO:0000313" key="1">
    <source>
        <dbReference type="EMBL" id="OAF57322.1"/>
    </source>
</evidence>
<dbReference type="GeneID" id="36287614"/>
<name>A0A177A776_9PEZI</name>
<proteinExistence type="predicted"/>
<reference evidence="1" key="1">
    <citation type="submission" date="2016-03" db="EMBL/GenBank/DDBJ databases">
        <title>Updated assembly of Pseudogymnoascus destructans, the fungus causing white-nose syndrome of bats.</title>
        <authorList>
            <person name="Palmer J.M."/>
            <person name="Drees K.P."/>
            <person name="Foster J.T."/>
            <person name="Lindner D.L."/>
        </authorList>
    </citation>
    <scope>NUCLEOTIDE SEQUENCE [LARGE SCALE GENOMIC DNA]</scope>
    <source>
        <strain evidence="1">20631-21</strain>
    </source>
</reference>
<accession>A0A177A776</accession>